<dbReference type="AlphaFoldDB" id="A0A848BSS9"/>
<dbReference type="PROSITE" id="PS01124">
    <property type="entry name" value="HTH_ARAC_FAMILY_2"/>
    <property type="match status" value="1"/>
</dbReference>
<evidence type="ECO:0000313" key="5">
    <source>
        <dbReference type="EMBL" id="NME27878.1"/>
    </source>
</evidence>
<feature type="domain" description="HTH araC/xylS-type" evidence="4">
    <location>
        <begin position="175"/>
        <end position="272"/>
    </location>
</feature>
<dbReference type="Gene3D" id="2.60.120.10">
    <property type="entry name" value="Jelly Rolls"/>
    <property type="match status" value="1"/>
</dbReference>
<evidence type="ECO:0000313" key="6">
    <source>
        <dbReference type="Proteomes" id="UP000591071"/>
    </source>
</evidence>
<dbReference type="InterPro" id="IPR009057">
    <property type="entry name" value="Homeodomain-like_sf"/>
</dbReference>
<dbReference type="InterPro" id="IPR013096">
    <property type="entry name" value="Cupin_2"/>
</dbReference>
<dbReference type="InterPro" id="IPR037923">
    <property type="entry name" value="HTH-like"/>
</dbReference>
<keyword evidence="2" id="KW-0238">DNA-binding</keyword>
<evidence type="ECO:0000256" key="2">
    <source>
        <dbReference type="ARBA" id="ARBA00023125"/>
    </source>
</evidence>
<dbReference type="SMART" id="SM00342">
    <property type="entry name" value="HTH_ARAC"/>
    <property type="match status" value="1"/>
</dbReference>
<reference evidence="5 6" key="1">
    <citation type="submission" date="2020-04" db="EMBL/GenBank/DDBJ databases">
        <authorList>
            <person name="Hitch T.C.A."/>
            <person name="Wylensek D."/>
            <person name="Clavel T."/>
        </authorList>
    </citation>
    <scope>NUCLEOTIDE SEQUENCE [LARGE SCALE GENOMIC DNA]</scope>
    <source>
        <strain evidence="5 6">Oil-RF-744-FAT-WT-6-1</strain>
    </source>
</reference>
<dbReference type="SUPFAM" id="SSF46689">
    <property type="entry name" value="Homeodomain-like"/>
    <property type="match status" value="2"/>
</dbReference>
<dbReference type="SUPFAM" id="SSF51215">
    <property type="entry name" value="Regulatory protein AraC"/>
    <property type="match status" value="1"/>
</dbReference>
<accession>A0A848BSS9</accession>
<dbReference type="RefSeq" id="WP_170087348.1">
    <property type="nucleotide sequence ID" value="NZ_JABAFG010000005.1"/>
</dbReference>
<organism evidence="5 6">
    <name type="scientific">Megasphaera hexanoica</name>
    <dbReference type="NCBI Taxonomy" id="1675036"/>
    <lineage>
        <taxon>Bacteria</taxon>
        <taxon>Bacillati</taxon>
        <taxon>Bacillota</taxon>
        <taxon>Negativicutes</taxon>
        <taxon>Veillonellales</taxon>
        <taxon>Veillonellaceae</taxon>
        <taxon>Megasphaera</taxon>
    </lineage>
</organism>
<name>A0A848BSS9_9FIRM</name>
<dbReference type="InterPro" id="IPR014710">
    <property type="entry name" value="RmlC-like_jellyroll"/>
</dbReference>
<keyword evidence="3" id="KW-0804">Transcription</keyword>
<dbReference type="GO" id="GO:0003700">
    <property type="term" value="F:DNA-binding transcription factor activity"/>
    <property type="evidence" value="ECO:0007669"/>
    <property type="project" value="InterPro"/>
</dbReference>
<dbReference type="Gene3D" id="1.10.10.60">
    <property type="entry name" value="Homeodomain-like"/>
    <property type="match status" value="2"/>
</dbReference>
<evidence type="ECO:0000259" key="4">
    <source>
        <dbReference type="PROSITE" id="PS01124"/>
    </source>
</evidence>
<dbReference type="Proteomes" id="UP000591071">
    <property type="component" value="Unassembled WGS sequence"/>
</dbReference>
<comment type="caution">
    <text evidence="5">The sequence shown here is derived from an EMBL/GenBank/DDBJ whole genome shotgun (WGS) entry which is preliminary data.</text>
</comment>
<sequence length="279" mass="32155">MAEKTGYLHEKFRLFHVCDKKAWTCPYHYHDFDKITLFLQGHVTYDIEGTSYVLQPFDVVVIPAGQIHRPVIAGDAVYERIIAYLSPSFIDTFARRGFPVLPVFQTPSPILRQHQEAGSVYSTACRLRQAWMVSGTAGDILKEAIFTEFLIYLTQAVNEKKIGYVHQNKKNEKIIQVMDYITAHLTEKLTIPSIARACFLSPDYIMHLFKEETGLSIGQYITTKRLQKARHLIEEGRALTTVCYDCGFTHYSTFYRAWKKQYAIAPKHVNQILNSDFTE</sequence>
<dbReference type="PANTHER" id="PTHR43280">
    <property type="entry name" value="ARAC-FAMILY TRANSCRIPTIONAL REGULATOR"/>
    <property type="match status" value="1"/>
</dbReference>
<evidence type="ECO:0000256" key="3">
    <source>
        <dbReference type="ARBA" id="ARBA00023163"/>
    </source>
</evidence>
<protein>
    <submittedName>
        <fullName evidence="5">AraC family transcriptional regulator</fullName>
    </submittedName>
</protein>
<dbReference type="GO" id="GO:0043565">
    <property type="term" value="F:sequence-specific DNA binding"/>
    <property type="evidence" value="ECO:0007669"/>
    <property type="project" value="InterPro"/>
</dbReference>
<dbReference type="EMBL" id="JABAFG010000005">
    <property type="protein sequence ID" value="NME27878.1"/>
    <property type="molecule type" value="Genomic_DNA"/>
</dbReference>
<keyword evidence="1" id="KW-0805">Transcription regulation</keyword>
<dbReference type="Pfam" id="PF07883">
    <property type="entry name" value="Cupin_2"/>
    <property type="match status" value="1"/>
</dbReference>
<proteinExistence type="predicted"/>
<gene>
    <name evidence="5" type="ORF">HF872_04465</name>
</gene>
<dbReference type="PANTHER" id="PTHR43280:SF34">
    <property type="entry name" value="ARAC-FAMILY TRANSCRIPTIONAL REGULATOR"/>
    <property type="match status" value="1"/>
</dbReference>
<dbReference type="Pfam" id="PF12833">
    <property type="entry name" value="HTH_18"/>
    <property type="match status" value="1"/>
</dbReference>
<evidence type="ECO:0000256" key="1">
    <source>
        <dbReference type="ARBA" id="ARBA00023015"/>
    </source>
</evidence>
<dbReference type="InterPro" id="IPR018060">
    <property type="entry name" value="HTH_AraC"/>
</dbReference>